<dbReference type="EMBL" id="LK023344">
    <property type="protein sequence ID" value="CDS10912.1"/>
    <property type="molecule type" value="Genomic_DNA"/>
</dbReference>
<dbReference type="SUPFAM" id="SSF52047">
    <property type="entry name" value="RNI-like"/>
    <property type="match status" value="1"/>
</dbReference>
<dbReference type="InterPro" id="IPR011990">
    <property type="entry name" value="TPR-like_helical_dom_sf"/>
</dbReference>
<sequence>MIETNLDVLYPSGLFNTTDDQWQVETIIETTAHIQSCVENLVSALDARASLLVEFKQFNAAVQDALAMITLAPHSVIGYLTAGRAYSLLGQDASALRIYQQMLQKVPNCDPDYHQFVKAKATEYAMNKRVDFVSQLPFDLVVSNLIPRILHDQPALEIGKQKGYFDVCRTWRQRIALAGGLPFRIGPGALSVHGYRQLSDIAPYLQWLSVSQEEQHEHTPKLIQCAQFTSLQRLDIKESTTRTFSGLLPALRQWSSTLQHLTIEYQRNQLPRRLYRLCDIFDACAELTCLSIMCHDTDLFFVSAQYPKMVKLDLRTTEYRFNKGRMLSLLKAFPHLRSLRLRPSPGSDIFPAIQQYCPRLQHLFLDCVCLHLPDLPKDASKGLRVLCVAQGIGHAEFNGDDLIQFMMQHADTLETFITGPEGFRFSKQLLDQMATFKRLAHIRVFSSIMRRLNLDPFLLWIIQRAPNLESVDAQESNVQESVIQALLKHPHVNHIGFRVPPMSRRNEEEFIQHHLALGDQSNLQRMAIHFINGDISADSWLHMVPRLTQLKAFQLQFVYPNHVKSAMPLILELGESCLSLEQFTLACEERVIDYNLISWIMLHPNIKRLVIDAEALEGDPSAIVHHFDELASLHLRLYTFNWEDIDILRKGRYELTCEQRKYRNFSVDQ</sequence>
<gene>
    <name evidence="1" type="ORF">LRAMOSA11398</name>
</gene>
<dbReference type="Gene3D" id="3.80.10.10">
    <property type="entry name" value="Ribonuclease Inhibitor"/>
    <property type="match status" value="1"/>
</dbReference>
<dbReference type="InterPro" id="IPR032675">
    <property type="entry name" value="LRR_dom_sf"/>
</dbReference>
<dbReference type="PANTHER" id="PTHR38926:SF72">
    <property type="entry name" value="IM:7136021-RELATED"/>
    <property type="match status" value="1"/>
</dbReference>
<reference evidence="1" key="1">
    <citation type="journal article" date="2014" name="Genome Announc.">
        <title>De novo whole-genome sequence and genome annotation of Lichtheimia ramosa.</title>
        <authorList>
            <person name="Linde J."/>
            <person name="Schwartze V."/>
            <person name="Binder U."/>
            <person name="Lass-Florl C."/>
            <person name="Voigt K."/>
            <person name="Horn F."/>
        </authorList>
    </citation>
    <scope>NUCLEOTIDE SEQUENCE</scope>
    <source>
        <strain evidence="1">JMRC FSU:6197</strain>
    </source>
</reference>
<name>A0A077WVY2_9FUNG</name>
<protein>
    <submittedName>
        <fullName evidence="1">Uncharacterized protein</fullName>
    </submittedName>
</protein>
<dbReference type="AlphaFoldDB" id="A0A077WVY2"/>
<dbReference type="PANTHER" id="PTHR38926">
    <property type="entry name" value="F-BOX DOMAIN CONTAINING PROTEIN, EXPRESSED"/>
    <property type="match status" value="1"/>
</dbReference>
<dbReference type="Gene3D" id="1.25.40.10">
    <property type="entry name" value="Tetratricopeptide repeat domain"/>
    <property type="match status" value="1"/>
</dbReference>
<dbReference type="SUPFAM" id="SSF48452">
    <property type="entry name" value="TPR-like"/>
    <property type="match status" value="1"/>
</dbReference>
<evidence type="ECO:0000313" key="1">
    <source>
        <dbReference type="EMBL" id="CDS10912.1"/>
    </source>
</evidence>
<accession>A0A077WVY2</accession>
<proteinExistence type="predicted"/>
<dbReference type="OrthoDB" id="2254487at2759"/>
<organism evidence="1">
    <name type="scientific">Lichtheimia ramosa</name>
    <dbReference type="NCBI Taxonomy" id="688394"/>
    <lineage>
        <taxon>Eukaryota</taxon>
        <taxon>Fungi</taxon>
        <taxon>Fungi incertae sedis</taxon>
        <taxon>Mucoromycota</taxon>
        <taxon>Mucoromycotina</taxon>
        <taxon>Mucoromycetes</taxon>
        <taxon>Mucorales</taxon>
        <taxon>Lichtheimiaceae</taxon>
        <taxon>Lichtheimia</taxon>
    </lineage>
</organism>